<organism evidence="1 2">
    <name type="scientific">Hydnum rufescens UP504</name>
    <dbReference type="NCBI Taxonomy" id="1448309"/>
    <lineage>
        <taxon>Eukaryota</taxon>
        <taxon>Fungi</taxon>
        <taxon>Dikarya</taxon>
        <taxon>Basidiomycota</taxon>
        <taxon>Agaricomycotina</taxon>
        <taxon>Agaricomycetes</taxon>
        <taxon>Cantharellales</taxon>
        <taxon>Hydnaceae</taxon>
        <taxon>Hydnum</taxon>
    </lineage>
</organism>
<keyword evidence="2" id="KW-1185">Reference proteome</keyword>
<proteinExistence type="predicted"/>
<evidence type="ECO:0000313" key="1">
    <source>
        <dbReference type="EMBL" id="KAF9517287.1"/>
    </source>
</evidence>
<comment type="caution">
    <text evidence="1">The sequence shown here is derived from an EMBL/GenBank/DDBJ whole genome shotgun (WGS) entry which is preliminary data.</text>
</comment>
<sequence length="264" mass="29653">MTHIFRSAKSGINWASQELEAYNITVQHQAAQKFFGSEPTQLPQIDPKFVTGTVDSKRLSDTSFRLLLYLSLASCANTGQKSALHDFSCEILRLVGFEERGTLLRSHYGIPLVIGGETRLARTNICLIHPIIPILLVLQEDTFRFGSRDPEAQVIAGAIAAFQFNNRAHLHPRLNDFDSMTIPCITMRGTHPVFYKVPVTKALSSAVMHAAYPHKTTIVTKCRVPPLSEWSCEGMEVPAFRRVALQYYQAFKGMVKGLWQQYLV</sequence>
<name>A0A9P6B4R5_9AGAM</name>
<dbReference type="Proteomes" id="UP000886523">
    <property type="component" value="Unassembled WGS sequence"/>
</dbReference>
<dbReference type="AlphaFoldDB" id="A0A9P6B4R5"/>
<protein>
    <submittedName>
        <fullName evidence="1">Uncharacterized protein</fullName>
    </submittedName>
</protein>
<accession>A0A9P6B4R5</accession>
<dbReference type="OrthoDB" id="3253976at2759"/>
<reference evidence="1" key="1">
    <citation type="journal article" date="2020" name="Nat. Commun.">
        <title>Large-scale genome sequencing of mycorrhizal fungi provides insights into the early evolution of symbiotic traits.</title>
        <authorList>
            <person name="Miyauchi S."/>
            <person name="Kiss E."/>
            <person name="Kuo A."/>
            <person name="Drula E."/>
            <person name="Kohler A."/>
            <person name="Sanchez-Garcia M."/>
            <person name="Morin E."/>
            <person name="Andreopoulos B."/>
            <person name="Barry K.W."/>
            <person name="Bonito G."/>
            <person name="Buee M."/>
            <person name="Carver A."/>
            <person name="Chen C."/>
            <person name="Cichocki N."/>
            <person name="Clum A."/>
            <person name="Culley D."/>
            <person name="Crous P.W."/>
            <person name="Fauchery L."/>
            <person name="Girlanda M."/>
            <person name="Hayes R.D."/>
            <person name="Keri Z."/>
            <person name="LaButti K."/>
            <person name="Lipzen A."/>
            <person name="Lombard V."/>
            <person name="Magnuson J."/>
            <person name="Maillard F."/>
            <person name="Murat C."/>
            <person name="Nolan M."/>
            <person name="Ohm R.A."/>
            <person name="Pangilinan J."/>
            <person name="Pereira M.F."/>
            <person name="Perotto S."/>
            <person name="Peter M."/>
            <person name="Pfister S."/>
            <person name="Riley R."/>
            <person name="Sitrit Y."/>
            <person name="Stielow J.B."/>
            <person name="Szollosi G."/>
            <person name="Zifcakova L."/>
            <person name="Stursova M."/>
            <person name="Spatafora J.W."/>
            <person name="Tedersoo L."/>
            <person name="Vaario L.M."/>
            <person name="Yamada A."/>
            <person name="Yan M."/>
            <person name="Wang P."/>
            <person name="Xu J."/>
            <person name="Bruns T."/>
            <person name="Baldrian P."/>
            <person name="Vilgalys R."/>
            <person name="Dunand C."/>
            <person name="Henrissat B."/>
            <person name="Grigoriev I.V."/>
            <person name="Hibbett D."/>
            <person name="Nagy L.G."/>
            <person name="Martin F.M."/>
        </authorList>
    </citation>
    <scope>NUCLEOTIDE SEQUENCE</scope>
    <source>
        <strain evidence="1">UP504</strain>
    </source>
</reference>
<dbReference type="EMBL" id="MU128933">
    <property type="protein sequence ID" value="KAF9517287.1"/>
    <property type="molecule type" value="Genomic_DNA"/>
</dbReference>
<evidence type="ECO:0000313" key="2">
    <source>
        <dbReference type="Proteomes" id="UP000886523"/>
    </source>
</evidence>
<gene>
    <name evidence="1" type="ORF">BS47DRAFT_1435234</name>
</gene>